<sequence length="100" mass="10260">MRPASVQRNGPALVFAGELDRAAAQHLWPATLRALDGAQRLVLTDVPRVDSAGLALLVATAARLRAAGMGAVAIEGAPAGLAELCAAYRLTPTLDYVPAS</sequence>
<dbReference type="EMBL" id="CP003093">
    <property type="protein sequence ID" value="AER54881.1"/>
    <property type="molecule type" value="Genomic_DNA"/>
</dbReference>
<protein>
    <recommendedName>
        <fullName evidence="1">STAS domain-containing protein</fullName>
    </recommendedName>
</protein>
<gene>
    <name evidence="2" type="ordered locus">DSC_01140</name>
</gene>
<dbReference type="STRING" id="1045855.DSC_01140"/>
<dbReference type="KEGG" id="psd:DSC_01140"/>
<evidence type="ECO:0000313" key="3">
    <source>
        <dbReference type="Proteomes" id="UP000005870"/>
    </source>
</evidence>
<dbReference type="PANTHER" id="PTHR35849:SF1">
    <property type="entry name" value="INTERMEMBRANE PHOSPHOLIPID TRANSPORT SYSTEM BINDING PROTEIN MLAB"/>
    <property type="match status" value="1"/>
</dbReference>
<dbReference type="SUPFAM" id="SSF52091">
    <property type="entry name" value="SpoIIaa-like"/>
    <property type="match status" value="1"/>
</dbReference>
<evidence type="ECO:0000259" key="1">
    <source>
        <dbReference type="PROSITE" id="PS50801"/>
    </source>
</evidence>
<dbReference type="InterPro" id="IPR058548">
    <property type="entry name" value="MlaB-like_STAS"/>
</dbReference>
<dbReference type="InterPro" id="IPR036513">
    <property type="entry name" value="STAS_dom_sf"/>
</dbReference>
<dbReference type="AlphaFoldDB" id="G7UTI0"/>
<dbReference type="eggNOG" id="COG3113">
    <property type="taxonomic scope" value="Bacteria"/>
</dbReference>
<dbReference type="InterPro" id="IPR052746">
    <property type="entry name" value="MlaB_ABC_Transporter"/>
</dbReference>
<evidence type="ECO:0000313" key="2">
    <source>
        <dbReference type="EMBL" id="AER54881.1"/>
    </source>
</evidence>
<keyword evidence="3" id="KW-1185">Reference proteome</keyword>
<dbReference type="Proteomes" id="UP000005870">
    <property type="component" value="Chromosome"/>
</dbReference>
<dbReference type="InterPro" id="IPR002645">
    <property type="entry name" value="STAS_dom"/>
</dbReference>
<dbReference type="HOGENOM" id="CLU_115403_13_4_6"/>
<dbReference type="Pfam" id="PF13466">
    <property type="entry name" value="STAS_2"/>
    <property type="match status" value="1"/>
</dbReference>
<proteinExistence type="predicted"/>
<feature type="domain" description="STAS" evidence="1">
    <location>
        <begin position="13"/>
        <end position="68"/>
    </location>
</feature>
<dbReference type="OrthoDB" id="5687860at2"/>
<dbReference type="PANTHER" id="PTHR35849">
    <property type="entry name" value="BLR2341 PROTEIN"/>
    <property type="match status" value="1"/>
</dbReference>
<reference evidence="2 3" key="1">
    <citation type="journal article" date="2012" name="J. Bacteriol.">
        <title>Complete Genome Sequence of the BTEX-Degrading Bacterium Pseudoxanthomonas spadix BD-a59.</title>
        <authorList>
            <person name="Lee S.H."/>
            <person name="Jin H.M."/>
            <person name="Lee H.J."/>
            <person name="Kim J.M."/>
            <person name="Jeon C.O."/>
        </authorList>
    </citation>
    <scope>NUCLEOTIDE SEQUENCE [LARGE SCALE GENOMIC DNA]</scope>
    <source>
        <strain evidence="2 3">BD-a59</strain>
    </source>
</reference>
<name>G7UTI0_PSEUP</name>
<dbReference type="Gene3D" id="3.30.750.24">
    <property type="entry name" value="STAS domain"/>
    <property type="match status" value="1"/>
</dbReference>
<accession>G7UTI0</accession>
<dbReference type="PROSITE" id="PS50801">
    <property type="entry name" value="STAS"/>
    <property type="match status" value="1"/>
</dbReference>
<organism evidence="2 3">
    <name type="scientific">Pseudoxanthomonas spadix (strain BD-a59)</name>
    <dbReference type="NCBI Taxonomy" id="1045855"/>
    <lineage>
        <taxon>Bacteria</taxon>
        <taxon>Pseudomonadati</taxon>
        <taxon>Pseudomonadota</taxon>
        <taxon>Gammaproteobacteria</taxon>
        <taxon>Lysobacterales</taxon>
        <taxon>Lysobacteraceae</taxon>
        <taxon>Pseudoxanthomonas</taxon>
    </lineage>
</organism>
<dbReference type="RefSeq" id="WP_014159059.1">
    <property type="nucleotide sequence ID" value="NC_016147.2"/>
</dbReference>
<dbReference type="CDD" id="cd07043">
    <property type="entry name" value="STAS_anti-anti-sigma_factors"/>
    <property type="match status" value="1"/>
</dbReference>